<keyword evidence="6" id="KW-1185">Reference proteome</keyword>
<name>A0ABW8F046_9BURK</name>
<dbReference type="Pfam" id="PF02678">
    <property type="entry name" value="Pirin"/>
    <property type="match status" value="1"/>
</dbReference>
<dbReference type="RefSeq" id="WP_402700814.1">
    <property type="nucleotide sequence ID" value="NZ_JBIUZV010000006.1"/>
</dbReference>
<protein>
    <submittedName>
        <fullName evidence="5">Pirin family protein</fullName>
    </submittedName>
</protein>
<accession>A0ABW8F046</accession>
<dbReference type="PANTHER" id="PTHR13903">
    <property type="entry name" value="PIRIN-RELATED"/>
    <property type="match status" value="1"/>
</dbReference>
<comment type="similarity">
    <text evidence="1 2">Belongs to the pirin family.</text>
</comment>
<dbReference type="PANTHER" id="PTHR13903:SF8">
    <property type="entry name" value="PIRIN"/>
    <property type="match status" value="1"/>
</dbReference>
<dbReference type="InterPro" id="IPR012093">
    <property type="entry name" value="Pirin"/>
</dbReference>
<dbReference type="CDD" id="cd02247">
    <property type="entry name" value="cupin_pirin_C"/>
    <property type="match status" value="1"/>
</dbReference>
<evidence type="ECO:0000313" key="5">
    <source>
        <dbReference type="EMBL" id="MFJ3046638.1"/>
    </source>
</evidence>
<dbReference type="CDD" id="cd02909">
    <property type="entry name" value="cupin_pirin_N"/>
    <property type="match status" value="1"/>
</dbReference>
<dbReference type="Pfam" id="PF05726">
    <property type="entry name" value="Pirin_C"/>
    <property type="match status" value="1"/>
</dbReference>
<dbReference type="InterPro" id="IPR011051">
    <property type="entry name" value="RmlC_Cupin_sf"/>
</dbReference>
<evidence type="ECO:0000256" key="1">
    <source>
        <dbReference type="ARBA" id="ARBA00008416"/>
    </source>
</evidence>
<gene>
    <name evidence="5" type="ORF">ACIPEN_12485</name>
</gene>
<evidence type="ECO:0000259" key="4">
    <source>
        <dbReference type="Pfam" id="PF05726"/>
    </source>
</evidence>
<sequence>MNTPYTRQIERLVNGIPTQDGAGVSLTRVLTHDLQRRLDPFLMLDAFHSDEPSDYLAGFPDHPHRGFETVTYMLAGRMRHRDNAGNEGLLEPGGMQWMTAGRGLVHSELPEQENGLMSGFQLWVNLAGRDKMTDPGYSDIPSAGIPEVSPQPGVKVRVLAGEAFGTAGAIHRDTTEPLYLDIALEAGVAIDLPIPATHNAFLYVYEGKLAVGAESDDRSERRMADAGRMAVLNNAAGAAGVSVKAEQGSRFLLIAGKPLNEPIAQWGPFVMNTREQVEQAIDDFRAGRF</sequence>
<evidence type="ECO:0000313" key="6">
    <source>
        <dbReference type="Proteomes" id="UP001617427"/>
    </source>
</evidence>
<feature type="domain" description="Pirin N-terminal" evidence="3">
    <location>
        <begin position="27"/>
        <end position="124"/>
    </location>
</feature>
<evidence type="ECO:0000256" key="2">
    <source>
        <dbReference type="RuleBase" id="RU003457"/>
    </source>
</evidence>
<dbReference type="Gene3D" id="2.60.120.10">
    <property type="entry name" value="Jelly Rolls"/>
    <property type="match status" value="2"/>
</dbReference>
<dbReference type="InterPro" id="IPR003829">
    <property type="entry name" value="Pirin_N_dom"/>
</dbReference>
<feature type="domain" description="Pirin C-terminal" evidence="4">
    <location>
        <begin position="179"/>
        <end position="289"/>
    </location>
</feature>
<dbReference type="InterPro" id="IPR014710">
    <property type="entry name" value="RmlC-like_jellyroll"/>
</dbReference>
<dbReference type="SUPFAM" id="SSF51182">
    <property type="entry name" value="RmlC-like cupins"/>
    <property type="match status" value="1"/>
</dbReference>
<dbReference type="InterPro" id="IPR008778">
    <property type="entry name" value="Pirin_C_dom"/>
</dbReference>
<reference evidence="5 6" key="1">
    <citation type="submission" date="2024-10" db="EMBL/GenBank/DDBJ databases">
        <title>The Natural Products Discovery Center: Release of the First 8490 Sequenced Strains for Exploring Actinobacteria Biosynthetic Diversity.</title>
        <authorList>
            <person name="Kalkreuter E."/>
            <person name="Kautsar S.A."/>
            <person name="Yang D."/>
            <person name="Bader C.D."/>
            <person name="Teijaro C.N."/>
            <person name="Fluegel L."/>
            <person name="Davis C.M."/>
            <person name="Simpson J.R."/>
            <person name="Lauterbach L."/>
            <person name="Steele A.D."/>
            <person name="Gui C."/>
            <person name="Meng S."/>
            <person name="Li G."/>
            <person name="Viehrig K."/>
            <person name="Ye F."/>
            <person name="Su P."/>
            <person name="Kiefer A.F."/>
            <person name="Nichols A."/>
            <person name="Cepeda A.J."/>
            <person name="Yan W."/>
            <person name="Fan B."/>
            <person name="Jiang Y."/>
            <person name="Adhikari A."/>
            <person name="Zheng C.-J."/>
            <person name="Schuster L."/>
            <person name="Cowan T.M."/>
            <person name="Smanski M.J."/>
            <person name="Chevrette M.G."/>
            <person name="De Carvalho L.P.S."/>
            <person name="Shen B."/>
        </authorList>
    </citation>
    <scope>NUCLEOTIDE SEQUENCE [LARGE SCALE GENOMIC DNA]</scope>
    <source>
        <strain evidence="5 6">NPDC087045</strain>
    </source>
</reference>
<comment type="caution">
    <text evidence="5">The sequence shown here is derived from an EMBL/GenBank/DDBJ whole genome shotgun (WGS) entry which is preliminary data.</text>
</comment>
<organism evidence="5 6">
    <name type="scientific">Herbaspirillum chlorophenolicum</name>
    <dbReference type="NCBI Taxonomy" id="211589"/>
    <lineage>
        <taxon>Bacteria</taxon>
        <taxon>Pseudomonadati</taxon>
        <taxon>Pseudomonadota</taxon>
        <taxon>Betaproteobacteria</taxon>
        <taxon>Burkholderiales</taxon>
        <taxon>Oxalobacteraceae</taxon>
        <taxon>Herbaspirillum</taxon>
    </lineage>
</organism>
<proteinExistence type="inferred from homology"/>
<dbReference type="PIRSF" id="PIRSF006232">
    <property type="entry name" value="Pirin"/>
    <property type="match status" value="1"/>
</dbReference>
<dbReference type="EMBL" id="JBIUZV010000006">
    <property type="protein sequence ID" value="MFJ3046638.1"/>
    <property type="molecule type" value="Genomic_DNA"/>
</dbReference>
<evidence type="ECO:0000259" key="3">
    <source>
        <dbReference type="Pfam" id="PF02678"/>
    </source>
</evidence>
<dbReference type="Proteomes" id="UP001617427">
    <property type="component" value="Unassembled WGS sequence"/>
</dbReference>